<dbReference type="GO" id="GO:0016020">
    <property type="term" value="C:membrane"/>
    <property type="evidence" value="ECO:0007669"/>
    <property type="project" value="UniProtKB-SubCell"/>
</dbReference>
<evidence type="ECO:0000313" key="7">
    <source>
        <dbReference type="EMBL" id="NYI43724.1"/>
    </source>
</evidence>
<name>A0A7Z0CK29_9ACTN</name>
<gene>
    <name evidence="7" type="ORF">BJ993_000804</name>
</gene>
<comment type="subcellular location">
    <subcellularLocation>
        <location evidence="1">Membrane</location>
        <topology evidence="1">Multi-pass membrane protein</topology>
    </subcellularLocation>
</comment>
<feature type="transmembrane region" description="Helical" evidence="5">
    <location>
        <begin position="203"/>
        <end position="220"/>
    </location>
</feature>
<dbReference type="RefSeq" id="WP_179647826.1">
    <property type="nucleotide sequence ID" value="NZ_JACBZM010000001.1"/>
</dbReference>
<evidence type="ECO:0000256" key="3">
    <source>
        <dbReference type="ARBA" id="ARBA00022989"/>
    </source>
</evidence>
<feature type="transmembrane region" description="Helical" evidence="5">
    <location>
        <begin position="178"/>
        <end position="197"/>
    </location>
</feature>
<feature type="transmembrane region" description="Helical" evidence="5">
    <location>
        <begin position="12"/>
        <end position="28"/>
    </location>
</feature>
<feature type="transmembrane region" description="Helical" evidence="5">
    <location>
        <begin position="112"/>
        <end position="129"/>
    </location>
</feature>
<organism evidence="7 8">
    <name type="scientific">Nocardioides aromaticivorans</name>
    <dbReference type="NCBI Taxonomy" id="200618"/>
    <lineage>
        <taxon>Bacteria</taxon>
        <taxon>Bacillati</taxon>
        <taxon>Actinomycetota</taxon>
        <taxon>Actinomycetes</taxon>
        <taxon>Propionibacteriales</taxon>
        <taxon>Nocardioidaceae</taxon>
        <taxon>Nocardioides</taxon>
    </lineage>
</organism>
<proteinExistence type="predicted"/>
<keyword evidence="4 5" id="KW-0472">Membrane</keyword>
<evidence type="ECO:0000259" key="6">
    <source>
        <dbReference type="Pfam" id="PF13515"/>
    </source>
</evidence>
<sequence length="339" mass="34829">MSLHADPEGRHVVRVGLGLLVPGTLLLLAGRPELILYAVFGSFTGMYGRTEPTPERQRHQFHGAGMLVTGVALGVAFSELRVPAVLVVLGVTAYAVVGSVLADWLRLQPGGPFFGIFAFGATATVGPGLVSPYGAVLICAGTATWCLALGLARVFNAGPTEPAAPPARGLPAGTSVHALRYAVAIAAAGLAGLALGIEHANWAMASAAVPLAVVVVGERLDLGAVVHRARHRVTGTLAGLVVSAAVLLPGPRPEVLAVVVMVLLFPTELFLSRHYGLALGFFTPLIMIMTELAVPADPSGMLLARGVDTLIGVVAGVAAAAVIGGRPDRHQERTETWAA</sequence>
<feature type="transmembrane region" description="Helical" evidence="5">
    <location>
        <begin position="278"/>
        <end position="296"/>
    </location>
</feature>
<feature type="transmembrane region" description="Helical" evidence="5">
    <location>
        <begin position="232"/>
        <end position="249"/>
    </location>
</feature>
<dbReference type="EMBL" id="JACBZM010000001">
    <property type="protein sequence ID" value="NYI43724.1"/>
    <property type="molecule type" value="Genomic_DNA"/>
</dbReference>
<feature type="transmembrane region" description="Helical" evidence="5">
    <location>
        <begin position="84"/>
        <end position="105"/>
    </location>
</feature>
<keyword evidence="3 5" id="KW-1133">Transmembrane helix</keyword>
<evidence type="ECO:0000256" key="2">
    <source>
        <dbReference type="ARBA" id="ARBA00022692"/>
    </source>
</evidence>
<reference evidence="7 8" key="1">
    <citation type="submission" date="2020-07" db="EMBL/GenBank/DDBJ databases">
        <title>Sequencing the genomes of 1000 actinobacteria strains.</title>
        <authorList>
            <person name="Klenk H.-P."/>
        </authorList>
    </citation>
    <scope>NUCLEOTIDE SEQUENCE [LARGE SCALE GENOMIC DNA]</scope>
    <source>
        <strain evidence="7 8">DSM 15131</strain>
    </source>
</reference>
<dbReference type="InterPro" id="IPR049453">
    <property type="entry name" value="Memb_transporter_dom"/>
</dbReference>
<accession>A0A7Z0CK29</accession>
<evidence type="ECO:0000256" key="5">
    <source>
        <dbReference type="SAM" id="Phobius"/>
    </source>
</evidence>
<feature type="transmembrane region" description="Helical" evidence="5">
    <location>
        <begin position="255"/>
        <end position="271"/>
    </location>
</feature>
<comment type="caution">
    <text evidence="7">The sequence shown here is derived from an EMBL/GenBank/DDBJ whole genome shotgun (WGS) entry which is preliminary data.</text>
</comment>
<evidence type="ECO:0000256" key="4">
    <source>
        <dbReference type="ARBA" id="ARBA00023136"/>
    </source>
</evidence>
<evidence type="ECO:0000313" key="8">
    <source>
        <dbReference type="Proteomes" id="UP000562045"/>
    </source>
</evidence>
<evidence type="ECO:0000256" key="1">
    <source>
        <dbReference type="ARBA" id="ARBA00004141"/>
    </source>
</evidence>
<feature type="transmembrane region" description="Helical" evidence="5">
    <location>
        <begin position="302"/>
        <end position="323"/>
    </location>
</feature>
<feature type="domain" description="Integral membrane bound transporter" evidence="6">
    <location>
        <begin position="188"/>
        <end position="318"/>
    </location>
</feature>
<dbReference type="Pfam" id="PF13515">
    <property type="entry name" value="FUSC_2"/>
    <property type="match status" value="1"/>
</dbReference>
<keyword evidence="2 5" id="KW-0812">Transmembrane</keyword>
<feature type="transmembrane region" description="Helical" evidence="5">
    <location>
        <begin position="135"/>
        <end position="157"/>
    </location>
</feature>
<dbReference type="Proteomes" id="UP000562045">
    <property type="component" value="Unassembled WGS sequence"/>
</dbReference>
<dbReference type="AlphaFoldDB" id="A0A7Z0CK29"/>
<protein>
    <recommendedName>
        <fullName evidence="6">Integral membrane bound transporter domain-containing protein</fullName>
    </recommendedName>
</protein>